<accession>A0A8J3G229</accession>
<proteinExistence type="predicted"/>
<dbReference type="InterPro" id="IPR012437">
    <property type="entry name" value="DUF1638"/>
</dbReference>
<reference evidence="2" key="1">
    <citation type="journal article" date="2014" name="Int. J. Syst. Evol. Microbiol.">
        <title>Complete genome sequence of Corynebacterium casei LMG S-19264T (=DSM 44701T), isolated from a smear-ripened cheese.</title>
        <authorList>
            <consortium name="US DOE Joint Genome Institute (JGI-PGF)"/>
            <person name="Walter F."/>
            <person name="Albersmeier A."/>
            <person name="Kalinowski J."/>
            <person name="Ruckert C."/>
        </authorList>
    </citation>
    <scope>NUCLEOTIDE SEQUENCE</scope>
    <source>
        <strain evidence="2">KCTC 32513</strain>
    </source>
</reference>
<name>A0A8J3G229_9PROT</name>
<protein>
    <recommendedName>
        <fullName evidence="1">DUF1638 domain-containing protein</fullName>
    </recommendedName>
</protein>
<dbReference type="EMBL" id="BMZH01000005">
    <property type="protein sequence ID" value="GHA93069.1"/>
    <property type="molecule type" value="Genomic_DNA"/>
</dbReference>
<feature type="domain" description="DUF1638" evidence="1">
    <location>
        <begin position="29"/>
        <end position="184"/>
    </location>
</feature>
<gene>
    <name evidence="2" type="ORF">GCM10009069_15140</name>
</gene>
<reference evidence="2" key="2">
    <citation type="submission" date="2020-09" db="EMBL/GenBank/DDBJ databases">
        <authorList>
            <person name="Sun Q."/>
            <person name="Kim S."/>
        </authorList>
    </citation>
    <scope>NUCLEOTIDE SEQUENCE</scope>
    <source>
        <strain evidence="2">KCTC 32513</strain>
    </source>
</reference>
<comment type="caution">
    <text evidence="2">The sequence shown here is derived from an EMBL/GenBank/DDBJ whole genome shotgun (WGS) entry which is preliminary data.</text>
</comment>
<evidence type="ECO:0000313" key="3">
    <source>
        <dbReference type="Proteomes" id="UP000634004"/>
    </source>
</evidence>
<organism evidence="2 3">
    <name type="scientific">Algimonas arctica</name>
    <dbReference type="NCBI Taxonomy" id="1479486"/>
    <lineage>
        <taxon>Bacteria</taxon>
        <taxon>Pseudomonadati</taxon>
        <taxon>Pseudomonadota</taxon>
        <taxon>Alphaproteobacteria</taxon>
        <taxon>Maricaulales</taxon>
        <taxon>Robiginitomaculaceae</taxon>
        <taxon>Algimonas</taxon>
    </lineage>
</organism>
<evidence type="ECO:0000259" key="1">
    <source>
        <dbReference type="Pfam" id="PF07796"/>
    </source>
</evidence>
<dbReference type="Proteomes" id="UP000634004">
    <property type="component" value="Unassembled WGS sequence"/>
</dbReference>
<keyword evidence="3" id="KW-1185">Reference proteome</keyword>
<dbReference type="Pfam" id="PF07796">
    <property type="entry name" value="DUF1638"/>
    <property type="match status" value="1"/>
</dbReference>
<sequence>MSVLIIACGALAREVRAVADQLPNFTLRCFPATLHNTPDRIVPAITTILDDTVGQHDRTILALGDCGTGGALDRLCTARDLQRLPGAHCYAFFTGVTDFDDMMTEELGTFFLTDFLARQFDAMVMRPLGLDRKPELRDMYFGNYKRLVFLSQTEDADLLARAKAAAVALDLTFEHRPTGLTPFARDLARLAA</sequence>
<dbReference type="AlphaFoldDB" id="A0A8J3G229"/>
<evidence type="ECO:0000313" key="2">
    <source>
        <dbReference type="EMBL" id="GHA93069.1"/>
    </source>
</evidence>